<comment type="caution">
    <text evidence="3">The sequence shown here is derived from an EMBL/GenBank/DDBJ whole genome shotgun (WGS) entry which is preliminary data.</text>
</comment>
<evidence type="ECO:0000256" key="1">
    <source>
        <dbReference type="SAM" id="MobiDB-lite"/>
    </source>
</evidence>
<keyword evidence="2" id="KW-0812">Transmembrane</keyword>
<evidence type="ECO:0000313" key="4">
    <source>
        <dbReference type="Proteomes" id="UP001604282"/>
    </source>
</evidence>
<reference evidence="3 4" key="1">
    <citation type="submission" date="2024-10" db="EMBL/GenBank/DDBJ databases">
        <title>The Natural Products Discovery Center: Release of the First 8490 Sequenced Strains for Exploring Actinobacteria Biosynthetic Diversity.</title>
        <authorList>
            <person name="Kalkreuter E."/>
            <person name="Kautsar S.A."/>
            <person name="Yang D."/>
            <person name="Bader C.D."/>
            <person name="Teijaro C.N."/>
            <person name="Fluegel L."/>
            <person name="Davis C.M."/>
            <person name="Simpson J.R."/>
            <person name="Lauterbach L."/>
            <person name="Steele A.D."/>
            <person name="Gui C."/>
            <person name="Meng S."/>
            <person name="Li G."/>
            <person name="Viehrig K."/>
            <person name="Ye F."/>
            <person name="Su P."/>
            <person name="Kiefer A.F."/>
            <person name="Nichols A."/>
            <person name="Cepeda A.J."/>
            <person name="Yan W."/>
            <person name="Fan B."/>
            <person name="Jiang Y."/>
            <person name="Adhikari A."/>
            <person name="Zheng C.-J."/>
            <person name="Schuster L."/>
            <person name="Cowan T.M."/>
            <person name="Smanski M.J."/>
            <person name="Chevrette M.G."/>
            <person name="De Carvalho L.P.S."/>
            <person name="Shen B."/>
        </authorList>
    </citation>
    <scope>NUCLEOTIDE SEQUENCE [LARGE SCALE GENOMIC DNA]</scope>
    <source>
        <strain evidence="3 4">NPDC048229</strain>
    </source>
</reference>
<organism evidence="3 4">
    <name type="scientific">Streptomyces omiyaensis</name>
    <dbReference type="NCBI Taxonomy" id="68247"/>
    <lineage>
        <taxon>Bacteria</taxon>
        <taxon>Bacillati</taxon>
        <taxon>Actinomycetota</taxon>
        <taxon>Actinomycetes</taxon>
        <taxon>Kitasatosporales</taxon>
        <taxon>Streptomycetaceae</taxon>
        <taxon>Streptomyces</taxon>
    </lineage>
</organism>
<evidence type="ECO:0008006" key="5">
    <source>
        <dbReference type="Google" id="ProtNLM"/>
    </source>
</evidence>
<gene>
    <name evidence="3" type="ORF">ACGFYS_30170</name>
</gene>
<feature type="region of interest" description="Disordered" evidence="1">
    <location>
        <begin position="19"/>
        <end position="39"/>
    </location>
</feature>
<keyword evidence="2" id="KW-0472">Membrane</keyword>
<keyword evidence="4" id="KW-1185">Reference proteome</keyword>
<keyword evidence="2" id="KW-1133">Transmembrane helix</keyword>
<accession>A0ABW7C0A0</accession>
<dbReference type="RefSeq" id="WP_392090689.1">
    <property type="nucleotide sequence ID" value="NZ_JBIBVA010000021.1"/>
</dbReference>
<feature type="compositionally biased region" description="Basic and acidic residues" evidence="1">
    <location>
        <begin position="23"/>
        <end position="32"/>
    </location>
</feature>
<proteinExistence type="predicted"/>
<feature type="transmembrane region" description="Helical" evidence="2">
    <location>
        <begin position="44"/>
        <end position="64"/>
    </location>
</feature>
<name>A0ABW7C0A0_9ACTN</name>
<dbReference type="EMBL" id="JBICZW010000027">
    <property type="protein sequence ID" value="MFG3193195.1"/>
    <property type="molecule type" value="Genomic_DNA"/>
</dbReference>
<evidence type="ECO:0000256" key="2">
    <source>
        <dbReference type="SAM" id="Phobius"/>
    </source>
</evidence>
<sequence>MRTDFLSVFKWVVGVAIPPPDPGGEKRMDTRGGRKAARGTGRSGFAAALIALMTVAVSGCGGLGPVHVDPGDLPGVYRDDDAGAEIRLDADGRFSAVGLSQEDVEIDGGTTSLGDFDGTWDPTPSNFVYLQPEPDGISDIQLWTVSSKKVYLQPDVDGGPITLTLAKVKDS</sequence>
<evidence type="ECO:0000313" key="3">
    <source>
        <dbReference type="EMBL" id="MFG3193195.1"/>
    </source>
</evidence>
<protein>
    <recommendedName>
        <fullName evidence="5">Lipoprotein</fullName>
    </recommendedName>
</protein>
<dbReference type="Proteomes" id="UP001604282">
    <property type="component" value="Unassembled WGS sequence"/>
</dbReference>